<feature type="domain" description="Putative Flp pilus-assembly TadG-like N-terminal" evidence="2">
    <location>
        <begin position="2"/>
        <end position="42"/>
    </location>
</feature>
<dbReference type="Pfam" id="PF13400">
    <property type="entry name" value="Tad"/>
    <property type="match status" value="1"/>
</dbReference>
<reference evidence="4" key="1">
    <citation type="journal article" date="2019" name="Int. J. Syst. Evol. Microbiol.">
        <title>The Global Catalogue of Microorganisms (GCM) 10K type strain sequencing project: providing services to taxonomists for standard genome sequencing and annotation.</title>
        <authorList>
            <consortium name="The Broad Institute Genomics Platform"/>
            <consortium name="The Broad Institute Genome Sequencing Center for Infectious Disease"/>
            <person name="Wu L."/>
            <person name="Ma J."/>
        </authorList>
    </citation>
    <scope>NUCLEOTIDE SEQUENCE [LARGE SCALE GENOMIC DNA]</scope>
    <source>
        <strain evidence="4">CGMCC 1.8957</strain>
    </source>
</reference>
<evidence type="ECO:0000259" key="2">
    <source>
        <dbReference type="Pfam" id="PF13400"/>
    </source>
</evidence>
<evidence type="ECO:0000313" key="3">
    <source>
        <dbReference type="EMBL" id="GHH11873.1"/>
    </source>
</evidence>
<organism evidence="3 4">
    <name type="scientific">Sphingomonas glacialis</name>
    <dbReference type="NCBI Taxonomy" id="658225"/>
    <lineage>
        <taxon>Bacteria</taxon>
        <taxon>Pseudomonadati</taxon>
        <taxon>Pseudomonadota</taxon>
        <taxon>Alphaproteobacteria</taxon>
        <taxon>Sphingomonadales</taxon>
        <taxon>Sphingomonadaceae</taxon>
        <taxon>Sphingomonas</taxon>
    </lineage>
</organism>
<feature type="compositionally biased region" description="Low complexity" evidence="1">
    <location>
        <begin position="228"/>
        <end position="247"/>
    </location>
</feature>
<accession>A0ABQ3LCG4</accession>
<protein>
    <recommendedName>
        <fullName evidence="2">Putative Flp pilus-assembly TadG-like N-terminal domain-containing protein</fullName>
    </recommendedName>
</protein>
<dbReference type="Proteomes" id="UP000652430">
    <property type="component" value="Unassembled WGS sequence"/>
</dbReference>
<evidence type="ECO:0000256" key="1">
    <source>
        <dbReference type="SAM" id="MobiDB-lite"/>
    </source>
</evidence>
<gene>
    <name evidence="3" type="ORF">GCM10008023_11430</name>
</gene>
<comment type="caution">
    <text evidence="3">The sequence shown here is derived from an EMBL/GenBank/DDBJ whole genome shotgun (WGS) entry which is preliminary data.</text>
</comment>
<proteinExistence type="predicted"/>
<feature type="region of interest" description="Disordered" evidence="1">
    <location>
        <begin position="220"/>
        <end position="247"/>
    </location>
</feature>
<sequence>MIMGFAIIPLTFATGFGIDYARAMRLQTHLNSAADAAALAAVSPAMILRTGTDPSDAAYAMFDAQALAIGGYQGIQRTVTITASASGSGQTLAALRTATVSYTAQSINIFGGILGATTLTVRGTATANAAQPPNVDFYLAMDNSPSMLLPATSDGISKIQKVTGCAFSCHESLPHNDSINVTNSAGLQVLLSSSYYTAGASNQNVYYLYNPTTKLLFDSSQKPLNPASSSSVSGPSTTGGTWLNPTTTTTTVTTATVVTYSITDSNSGPVTITKTTASTPTTVVKITPPFGTSTTTSTTGSTSSSSSTYDTGYWADGYWLTHNYGLLYGSPASITLRKDDVVSAASQLIPFAANQAQQFKVTYQAQMFSFDWTRSGNTSPVKTLNTLTNVASYGSNFSAASLFPNDDLWWQNSQPTSTTNTNDQATEISNMLTTMNGLIPTAGSGAPGVTPQKILFLVTDGMVDQPSRYFGPLRSSDQTICTAIKAKGIKIAILYTQYLPEALANDAWSQTNVAPFLPPPPAPYSGSSAGTSDKVLTALQQCASPGTNGAALVQTVTANDSIITALQQLFSTALQTSRLVQ</sequence>
<dbReference type="EMBL" id="BNAQ01000001">
    <property type="protein sequence ID" value="GHH11873.1"/>
    <property type="molecule type" value="Genomic_DNA"/>
</dbReference>
<dbReference type="InterPro" id="IPR028087">
    <property type="entry name" value="Tad_N"/>
</dbReference>
<evidence type="ECO:0000313" key="4">
    <source>
        <dbReference type="Proteomes" id="UP000652430"/>
    </source>
</evidence>
<name>A0ABQ3LCG4_9SPHN</name>
<keyword evidence="4" id="KW-1185">Reference proteome</keyword>